<comment type="similarity">
    <text evidence="1">Belongs to the short-chain dehydrogenases/reductases (SDR) family.</text>
</comment>
<proteinExistence type="inferred from homology"/>
<dbReference type="SUPFAM" id="SSF51735">
    <property type="entry name" value="NAD(P)-binding Rossmann-fold domains"/>
    <property type="match status" value="1"/>
</dbReference>
<evidence type="ECO:0000313" key="4">
    <source>
        <dbReference type="Proteomes" id="UP000294847"/>
    </source>
</evidence>
<dbReference type="EMBL" id="CP034209">
    <property type="protein sequence ID" value="QBZ64816.1"/>
    <property type="molecule type" value="Genomic_DNA"/>
</dbReference>
<name>A0A4P7NSJ3_PYROR</name>
<keyword evidence="2" id="KW-0521">NADP</keyword>
<dbReference type="Gene3D" id="3.90.25.10">
    <property type="entry name" value="UDP-galactose 4-epimerase, domain 1"/>
    <property type="match status" value="1"/>
</dbReference>
<dbReference type="InterPro" id="IPR020904">
    <property type="entry name" value="Sc_DH/Rdtase_CS"/>
</dbReference>
<dbReference type="PRINTS" id="PR00081">
    <property type="entry name" value="GDHRDH"/>
</dbReference>
<dbReference type="GO" id="GO:0016616">
    <property type="term" value="F:oxidoreductase activity, acting on the CH-OH group of donors, NAD or NADP as acceptor"/>
    <property type="evidence" value="ECO:0007669"/>
    <property type="project" value="TreeGrafter"/>
</dbReference>
<reference evidence="3 4" key="1">
    <citation type="journal article" date="2019" name="Mol. Biol. Evol.">
        <title>Blast fungal genomes show frequent chromosomal changes, gene gains and losses, and effector gene turnover.</title>
        <authorList>
            <person name="Gomez Luciano L.B."/>
            <person name="Jason Tsai I."/>
            <person name="Chuma I."/>
            <person name="Tosa Y."/>
            <person name="Chen Y.H."/>
            <person name="Li J.Y."/>
            <person name="Li M.Y."/>
            <person name="Jade Lu M.Y."/>
            <person name="Nakayashiki H."/>
            <person name="Li W.H."/>
        </authorList>
    </citation>
    <scope>NUCLEOTIDE SEQUENCE [LARGE SCALE GENOMIC DNA]</scope>
    <source>
        <strain evidence="3">MZ5-1-6</strain>
    </source>
</reference>
<evidence type="ECO:0000256" key="1">
    <source>
        <dbReference type="ARBA" id="ARBA00006484"/>
    </source>
</evidence>
<dbReference type="Proteomes" id="UP000294847">
    <property type="component" value="Chromosome 6"/>
</dbReference>
<accession>A0A4P7NSJ3</accession>
<evidence type="ECO:0000256" key="2">
    <source>
        <dbReference type="ARBA" id="ARBA00022857"/>
    </source>
</evidence>
<dbReference type="PANTHER" id="PTHR42760:SF135">
    <property type="entry name" value="BLL7886 PROTEIN"/>
    <property type="match status" value="1"/>
</dbReference>
<organism evidence="3 4">
    <name type="scientific">Pyricularia oryzae</name>
    <name type="common">Rice blast fungus</name>
    <name type="synonym">Magnaporthe oryzae</name>
    <dbReference type="NCBI Taxonomy" id="318829"/>
    <lineage>
        <taxon>Eukaryota</taxon>
        <taxon>Fungi</taxon>
        <taxon>Dikarya</taxon>
        <taxon>Ascomycota</taxon>
        <taxon>Pezizomycotina</taxon>
        <taxon>Sordariomycetes</taxon>
        <taxon>Sordariomycetidae</taxon>
        <taxon>Magnaporthales</taxon>
        <taxon>Pyriculariaceae</taxon>
        <taxon>Pyricularia</taxon>
    </lineage>
</organism>
<dbReference type="Pfam" id="PF00106">
    <property type="entry name" value="adh_short"/>
    <property type="match status" value="1"/>
</dbReference>
<evidence type="ECO:0000313" key="3">
    <source>
        <dbReference type="EMBL" id="QBZ64816.1"/>
    </source>
</evidence>
<gene>
    <name evidence="3" type="ORF">PoMZ_06518</name>
</gene>
<dbReference type="Gene3D" id="3.40.50.720">
    <property type="entry name" value="NAD(P)-binding Rossmann-like Domain"/>
    <property type="match status" value="2"/>
</dbReference>
<dbReference type="PROSITE" id="PS00061">
    <property type="entry name" value="ADH_SHORT"/>
    <property type="match status" value="1"/>
</dbReference>
<dbReference type="GO" id="GO:0030497">
    <property type="term" value="P:fatty acid elongation"/>
    <property type="evidence" value="ECO:0007669"/>
    <property type="project" value="TreeGrafter"/>
</dbReference>
<sequence>MITQILSQSGIGAELARRLHRKGYLVAKTARRILESEHFVFPDTVCIDVNLKAAICDTVLVVHFMRQNRPAKEGRIVVVTSMLAQQVGVMLPEYAASKAGAQQWAQSTAPVLQVRENITDNVVSPGAYNTDIKAGFLGAFRPEHLCIKRGMMAAFDEFLDEDKGDRTGMVAELTHDSLHFHDLPPTKAGELSRRSPRPYEPWFQVIHGEQSGLSRGISSSHLEGGDGGNVKIIAVTGATDWRVPVFTSRVGRHEAGVFEERQGNLALAASRNLSTLEHYFWSTTPSSKMANCVEHPVDPPHMDYKSKVDARIKKGLPDLAPRTTYLLFGMEVSPGVWVRQAIAAGSRAFGKYANVALEKCMFNQIMDEWSTDTGKDGVFVQCSSEAYEARWGTPGKELAEQFKFGKLCDPWMPTADFISPK</sequence>
<dbReference type="AlphaFoldDB" id="A0A4P7NSJ3"/>
<dbReference type="InterPro" id="IPR036291">
    <property type="entry name" value="NAD(P)-bd_dom_sf"/>
</dbReference>
<dbReference type="PANTHER" id="PTHR42760">
    <property type="entry name" value="SHORT-CHAIN DEHYDROGENASES/REDUCTASES FAMILY MEMBER"/>
    <property type="match status" value="1"/>
</dbReference>
<protein>
    <submittedName>
        <fullName evidence="3">Uncharacterized protein</fullName>
    </submittedName>
</protein>
<dbReference type="InterPro" id="IPR002347">
    <property type="entry name" value="SDR_fam"/>
</dbReference>